<dbReference type="EMBL" id="FOTY01000004">
    <property type="protein sequence ID" value="SFL74225.1"/>
    <property type="molecule type" value="Genomic_DNA"/>
</dbReference>
<dbReference type="InterPro" id="IPR003593">
    <property type="entry name" value="AAA+_ATPase"/>
</dbReference>
<dbReference type="GO" id="GO:0005524">
    <property type="term" value="F:ATP binding"/>
    <property type="evidence" value="ECO:0007669"/>
    <property type="project" value="UniProtKB-KW"/>
</dbReference>
<dbReference type="SUPFAM" id="SSF52540">
    <property type="entry name" value="P-loop containing nucleoside triphosphate hydrolases"/>
    <property type="match status" value="1"/>
</dbReference>
<dbReference type="InterPro" id="IPR027417">
    <property type="entry name" value="P-loop_NTPase"/>
</dbReference>
<dbReference type="RefSeq" id="WP_090926011.1">
    <property type="nucleotide sequence ID" value="NZ_FOTY01000004.1"/>
</dbReference>
<evidence type="ECO:0000256" key="3">
    <source>
        <dbReference type="ARBA" id="ARBA00022840"/>
    </source>
</evidence>
<dbReference type="STRING" id="266892.SAMN04488054_104137"/>
<evidence type="ECO:0000313" key="5">
    <source>
        <dbReference type="EMBL" id="SFL74225.1"/>
    </source>
</evidence>
<dbReference type="InterPro" id="IPR003439">
    <property type="entry name" value="ABC_transporter-like_ATP-bd"/>
</dbReference>
<gene>
    <name evidence="5" type="ORF">SAMN04488054_104137</name>
</gene>
<dbReference type="InterPro" id="IPR050153">
    <property type="entry name" value="Metal_Ion_Import_ABC"/>
</dbReference>
<evidence type="ECO:0000313" key="6">
    <source>
        <dbReference type="Proteomes" id="UP000199668"/>
    </source>
</evidence>
<accession>A0A1I4K606</accession>
<name>A0A1I4K606_9BACI</name>
<dbReference type="Gene3D" id="3.40.50.300">
    <property type="entry name" value="P-loop containing nucleotide triphosphate hydrolases"/>
    <property type="match status" value="1"/>
</dbReference>
<dbReference type="OrthoDB" id="9789994at2"/>
<keyword evidence="1" id="KW-0813">Transport</keyword>
<dbReference type="PROSITE" id="PS50893">
    <property type="entry name" value="ABC_TRANSPORTER_2"/>
    <property type="match status" value="1"/>
</dbReference>
<dbReference type="PANTHER" id="PTHR42734">
    <property type="entry name" value="METAL TRANSPORT SYSTEM ATP-BINDING PROTEIN TM_0124-RELATED"/>
    <property type="match status" value="1"/>
</dbReference>
<reference evidence="5 6" key="1">
    <citation type="submission" date="2016-10" db="EMBL/GenBank/DDBJ databases">
        <authorList>
            <person name="de Groot N.N."/>
        </authorList>
    </citation>
    <scope>NUCLEOTIDE SEQUENCE [LARGE SCALE GENOMIC DNA]</scope>
    <source>
        <strain evidence="5 6">CGMCC 1.6134</strain>
    </source>
</reference>
<dbReference type="Pfam" id="PF00005">
    <property type="entry name" value="ABC_tran"/>
    <property type="match status" value="1"/>
</dbReference>
<evidence type="ECO:0000256" key="2">
    <source>
        <dbReference type="ARBA" id="ARBA00022741"/>
    </source>
</evidence>
<dbReference type="GO" id="GO:0016887">
    <property type="term" value="F:ATP hydrolysis activity"/>
    <property type="evidence" value="ECO:0007669"/>
    <property type="project" value="InterPro"/>
</dbReference>
<keyword evidence="6" id="KW-1185">Reference proteome</keyword>
<dbReference type="Proteomes" id="UP000199668">
    <property type="component" value="Unassembled WGS sequence"/>
</dbReference>
<dbReference type="AlphaFoldDB" id="A0A1I4K606"/>
<sequence>MNDSSPLLTFDHVDVTSGGKSRLKNITFEMNKGEQWGLLGLNGSGKTTLLQIIAGYVWPTSGTVTSWKGQYGRINIPALRRDIGWVSDALDDRYRTRSSDSALDVVLSGLYASVGLFEKTTEEDREKAVSWMSFFGIEGLQQRAFSSLSQGEKRRTMLARAWMAEPKLLLLDEPCTGLDVKGREEFLSSVEALMSLEDAPALLYVTHHIEEIPASVDNIILLKNAEIVQKGEKKTVLNDRNIKNTFEVNGRVHWEEERPWLLIRNQFS</sequence>
<keyword evidence="3 5" id="KW-0067">ATP-binding</keyword>
<keyword evidence="2" id="KW-0547">Nucleotide-binding</keyword>
<evidence type="ECO:0000259" key="4">
    <source>
        <dbReference type="PROSITE" id="PS50893"/>
    </source>
</evidence>
<protein>
    <submittedName>
        <fullName evidence="5">Iron complex transport system ATP-binding protein</fullName>
    </submittedName>
</protein>
<evidence type="ECO:0000256" key="1">
    <source>
        <dbReference type="ARBA" id="ARBA00022448"/>
    </source>
</evidence>
<feature type="domain" description="ABC transporter" evidence="4">
    <location>
        <begin position="8"/>
        <end position="249"/>
    </location>
</feature>
<dbReference type="SMART" id="SM00382">
    <property type="entry name" value="AAA"/>
    <property type="match status" value="1"/>
</dbReference>
<organism evidence="5 6">
    <name type="scientific">Salibacterium qingdaonense</name>
    <dbReference type="NCBI Taxonomy" id="266892"/>
    <lineage>
        <taxon>Bacteria</taxon>
        <taxon>Bacillati</taxon>
        <taxon>Bacillota</taxon>
        <taxon>Bacilli</taxon>
        <taxon>Bacillales</taxon>
        <taxon>Bacillaceae</taxon>
    </lineage>
</organism>
<proteinExistence type="predicted"/>